<protein>
    <submittedName>
        <fullName evidence="1">Uncharacterized protein DUF3800</fullName>
    </submittedName>
</protein>
<accession>A0A370FYY4</accession>
<dbReference type="AlphaFoldDB" id="A0A370FYY4"/>
<evidence type="ECO:0000313" key="2">
    <source>
        <dbReference type="Proteomes" id="UP000254720"/>
    </source>
</evidence>
<dbReference type="OrthoDB" id="9799211at2"/>
<comment type="caution">
    <text evidence="1">The sequence shown here is derived from an EMBL/GenBank/DDBJ whole genome shotgun (WGS) entry which is preliminary data.</text>
</comment>
<dbReference type="Proteomes" id="UP000254720">
    <property type="component" value="Unassembled WGS sequence"/>
</dbReference>
<gene>
    <name evidence="1" type="ORF">C8D86_1504</name>
</gene>
<sequence>MDFEVYCDESRQDLIAQKKIGQYFMIGSLWLPANVREDVKAGIAQLRQKHSVWGEIKWSKISPSKKDFYLGLIDLFISYQDKLRFRCIAIESSKVDLGWHNHDKELGFYKFYYQLLHHWILDLNTYTIFCDTKTNRDPSRLKVLSECLSSANLTAKINFIQALPSHQVALIQFTDFLLGIVSAKMNDGTNSQAKLEVITHLEQELHHKLRPTVQREEKFNIFKIRLEGGW</sequence>
<dbReference type="Pfam" id="PF12686">
    <property type="entry name" value="DUF3800"/>
    <property type="match status" value="1"/>
</dbReference>
<proteinExistence type="predicted"/>
<dbReference type="RefSeq" id="WP_114835504.1">
    <property type="nucleotide sequence ID" value="NZ_LR699114.1"/>
</dbReference>
<dbReference type="EMBL" id="QQAX01000050">
    <property type="protein sequence ID" value="RDI36708.1"/>
    <property type="molecule type" value="Genomic_DNA"/>
</dbReference>
<reference evidence="1 2" key="1">
    <citation type="submission" date="2018-07" db="EMBL/GenBank/DDBJ databases">
        <title>Genomic Encyclopedia of Type Strains, Phase IV (KMG-IV): sequencing the most valuable type-strain genomes for metagenomic binning, comparative biology and taxonomic classification.</title>
        <authorList>
            <person name="Goeker M."/>
        </authorList>
    </citation>
    <scope>NUCLEOTIDE SEQUENCE [LARGE SCALE GENOMIC DNA]</scope>
    <source>
        <strain evidence="1 2">DSM 16500</strain>
    </source>
</reference>
<keyword evidence="2" id="KW-1185">Reference proteome</keyword>
<organism evidence="1 2">
    <name type="scientific">Aquicella lusitana</name>
    <dbReference type="NCBI Taxonomy" id="254246"/>
    <lineage>
        <taxon>Bacteria</taxon>
        <taxon>Pseudomonadati</taxon>
        <taxon>Pseudomonadota</taxon>
        <taxon>Gammaproteobacteria</taxon>
        <taxon>Legionellales</taxon>
        <taxon>Coxiellaceae</taxon>
        <taxon>Aquicella</taxon>
    </lineage>
</organism>
<name>A0A370FYY4_9COXI</name>
<dbReference type="InterPro" id="IPR024524">
    <property type="entry name" value="DUF3800"/>
</dbReference>
<evidence type="ECO:0000313" key="1">
    <source>
        <dbReference type="EMBL" id="RDI36708.1"/>
    </source>
</evidence>